<evidence type="ECO:0000256" key="1">
    <source>
        <dbReference type="SAM" id="MobiDB-lite"/>
    </source>
</evidence>
<protein>
    <recommendedName>
        <fullName evidence="4">SCP2 domain-containing protein</fullName>
    </recommendedName>
</protein>
<evidence type="ECO:0008006" key="4">
    <source>
        <dbReference type="Google" id="ProtNLM"/>
    </source>
</evidence>
<dbReference type="Proteomes" id="UP001049518">
    <property type="component" value="Chromosome"/>
</dbReference>
<proteinExistence type="predicted"/>
<dbReference type="RefSeq" id="WP_231331774.1">
    <property type="nucleotide sequence ID" value="NZ_CP059572.1"/>
</dbReference>
<evidence type="ECO:0000313" key="3">
    <source>
        <dbReference type="Proteomes" id="UP001049518"/>
    </source>
</evidence>
<organism evidence="2 3">
    <name type="scientific">Actinomadura graeca</name>
    <dbReference type="NCBI Taxonomy" id="2750812"/>
    <lineage>
        <taxon>Bacteria</taxon>
        <taxon>Bacillati</taxon>
        <taxon>Actinomycetota</taxon>
        <taxon>Actinomycetes</taxon>
        <taxon>Streptosporangiales</taxon>
        <taxon>Thermomonosporaceae</taxon>
        <taxon>Actinomadura</taxon>
    </lineage>
</organism>
<gene>
    <name evidence="2" type="ORF">AGRA3207_007168</name>
</gene>
<dbReference type="SUPFAM" id="SSF55718">
    <property type="entry name" value="SCP-like"/>
    <property type="match status" value="1"/>
</dbReference>
<sequence length="265" mass="28218">MPEDAAPAVGARSRSARHVTAGPDAADDPPFAAGLPVLLRLLEQVRPACDAELVSLRWDRRPPGTGGGTAGAAVRLEATVTRRVPGADPARATIHQSVDVVDDRDRVRAGASVAWSTPVALSPDTAAEWDAADFASVRWGGRLRERLAGDPRFARTTRSFDGVIAFAAADRQVHLRIYRGAVIDVARKSLDGATFVIEGTDLAWVGLLTAASNDFVRRTSDGRFRVSGSGYQYLRMIKAVMIMIDHARALARGTAHEVTAEATGA</sequence>
<accession>A0ABX8R7F6</accession>
<name>A0ABX8R7F6_9ACTN</name>
<evidence type="ECO:0000313" key="2">
    <source>
        <dbReference type="EMBL" id="QXJ25647.1"/>
    </source>
</evidence>
<keyword evidence="3" id="KW-1185">Reference proteome</keyword>
<feature type="region of interest" description="Disordered" evidence="1">
    <location>
        <begin position="1"/>
        <end position="28"/>
    </location>
</feature>
<dbReference type="InterPro" id="IPR036527">
    <property type="entry name" value="SCP2_sterol-bd_dom_sf"/>
</dbReference>
<reference evidence="2" key="1">
    <citation type="submission" date="2020-07" db="EMBL/GenBank/DDBJ databases">
        <authorList>
            <person name="Tarantini F.S."/>
            <person name="Hong K.W."/>
            <person name="Chan K.G."/>
        </authorList>
    </citation>
    <scope>NUCLEOTIDE SEQUENCE</scope>
    <source>
        <strain evidence="2">32-07</strain>
    </source>
</reference>
<dbReference type="Gene3D" id="3.30.1050.10">
    <property type="entry name" value="SCP2 sterol-binding domain"/>
    <property type="match status" value="1"/>
</dbReference>
<dbReference type="EMBL" id="CP059572">
    <property type="protein sequence ID" value="QXJ25647.1"/>
    <property type="molecule type" value="Genomic_DNA"/>
</dbReference>